<feature type="transmembrane region" description="Helical" evidence="6">
    <location>
        <begin position="209"/>
        <end position="227"/>
    </location>
</feature>
<dbReference type="PANTHER" id="PTHR47089">
    <property type="entry name" value="ABC TRANSPORTER, PERMEASE PROTEIN"/>
    <property type="match status" value="1"/>
</dbReference>
<dbReference type="Proteomes" id="UP000315938">
    <property type="component" value="Unassembled WGS sequence"/>
</dbReference>
<feature type="transmembrane region" description="Helical" evidence="6">
    <location>
        <begin position="299"/>
        <end position="319"/>
    </location>
</feature>
<dbReference type="AlphaFoldDB" id="A0A553IIZ1"/>
<organism evidence="7 8">
    <name type="scientific">Acholeplasma laidlawii</name>
    <dbReference type="NCBI Taxonomy" id="2148"/>
    <lineage>
        <taxon>Bacteria</taxon>
        <taxon>Bacillati</taxon>
        <taxon>Mycoplasmatota</taxon>
        <taxon>Mollicutes</taxon>
        <taxon>Acholeplasmatales</taxon>
        <taxon>Acholeplasmataceae</taxon>
        <taxon>Acholeplasma</taxon>
    </lineage>
</organism>
<dbReference type="GeneID" id="41338571"/>
<evidence type="ECO:0000256" key="4">
    <source>
        <dbReference type="ARBA" id="ARBA00022989"/>
    </source>
</evidence>
<reference evidence="7 8" key="1">
    <citation type="submission" date="2019-07" db="EMBL/GenBank/DDBJ databases">
        <title>Genome sequence of Acholeplasma laidlawii strain with increased resistance to erythromycin.</title>
        <authorList>
            <person name="Medvedeva E.S."/>
            <person name="Baranova N.B."/>
            <person name="Siniagina M.N."/>
            <person name="Mouzykantov A."/>
            <person name="Chernova O.A."/>
            <person name="Chernov V.M."/>
        </authorList>
    </citation>
    <scope>NUCLEOTIDE SEQUENCE [LARGE SCALE GENOMIC DNA]</scope>
    <source>
        <strain evidence="7 8">PG8REry</strain>
    </source>
</reference>
<comment type="subcellular location">
    <subcellularLocation>
        <location evidence="1">Cell membrane</location>
        <topology evidence="1">Multi-pass membrane protein</topology>
    </subcellularLocation>
</comment>
<evidence type="ECO:0000256" key="5">
    <source>
        <dbReference type="ARBA" id="ARBA00023136"/>
    </source>
</evidence>
<dbReference type="EMBL" id="VKID01000001">
    <property type="protein sequence ID" value="TRY00156.1"/>
    <property type="molecule type" value="Genomic_DNA"/>
</dbReference>
<dbReference type="GO" id="GO:0022857">
    <property type="term" value="F:transmembrane transporter activity"/>
    <property type="evidence" value="ECO:0007669"/>
    <property type="project" value="InterPro"/>
</dbReference>
<comment type="caution">
    <text evidence="7">The sequence shown here is derived from an EMBL/GenBank/DDBJ whole genome shotgun (WGS) entry which is preliminary data.</text>
</comment>
<sequence length="381" mass="40313">MDKQENKAIVTFKDKLLRILLNLFNVLKPSLISIGVGLAFGFIIMLIFNPGGAFPGLITLLTGGLGSGIKVAGDILLHAAPIILTGVALVVAFKTGLFNIGASGQMIVAGYVAIHVGVLWNIPAPFHWMVALLLGTVAGAIWGAIPGILKAFTNTNEVVSSIMLNYIGTFLAVFLIKANVYNGATAKSLNIQASAELPRLGALFGNSKANIGIFIAIAVAVLMYYVFKKTTLGYELKASGFNREASRYAGMNAKRNIVLSMLISGAIVGLGGAIQFLVIGTNLGTTYDLLPQGFDGISVALLGLTEPIGAVFAGTFLSYIRQGGFYMQVNGFPQQIIDIIIAVIVYTTSISVAIQLFFANLKTKRLMKKASTSEIEGGIEQ</sequence>
<keyword evidence="4 6" id="KW-1133">Transmembrane helix</keyword>
<dbReference type="InterPro" id="IPR001851">
    <property type="entry name" value="ABC_transp_permease"/>
</dbReference>
<dbReference type="Pfam" id="PF02653">
    <property type="entry name" value="BPD_transp_2"/>
    <property type="match status" value="1"/>
</dbReference>
<protein>
    <submittedName>
        <fullName evidence="7">ABC transporter permease</fullName>
    </submittedName>
</protein>
<feature type="transmembrane region" description="Helical" evidence="6">
    <location>
        <begin position="20"/>
        <end position="48"/>
    </location>
</feature>
<feature type="transmembrane region" description="Helical" evidence="6">
    <location>
        <begin position="100"/>
        <end position="120"/>
    </location>
</feature>
<evidence type="ECO:0000256" key="6">
    <source>
        <dbReference type="SAM" id="Phobius"/>
    </source>
</evidence>
<feature type="transmembrane region" description="Helical" evidence="6">
    <location>
        <begin position="75"/>
        <end position="93"/>
    </location>
</feature>
<proteinExistence type="predicted"/>
<dbReference type="GO" id="GO:0005886">
    <property type="term" value="C:plasma membrane"/>
    <property type="evidence" value="ECO:0007669"/>
    <property type="project" value="UniProtKB-SubCell"/>
</dbReference>
<dbReference type="PANTHER" id="PTHR47089:SF1">
    <property type="entry name" value="GUANOSINE ABC TRANSPORTER PERMEASE PROTEIN NUPP"/>
    <property type="match status" value="1"/>
</dbReference>
<feature type="transmembrane region" description="Helical" evidence="6">
    <location>
        <begin position="339"/>
        <end position="358"/>
    </location>
</feature>
<evidence type="ECO:0000256" key="3">
    <source>
        <dbReference type="ARBA" id="ARBA00022692"/>
    </source>
</evidence>
<keyword evidence="5 6" id="KW-0472">Membrane</keyword>
<name>A0A553IIZ1_ACHLA</name>
<gene>
    <name evidence="7" type="ORF">FNV44_03685</name>
</gene>
<keyword evidence="2" id="KW-1003">Cell membrane</keyword>
<keyword evidence="3 6" id="KW-0812">Transmembrane</keyword>
<dbReference type="CDD" id="cd06580">
    <property type="entry name" value="TM_PBP1_transp_TpRbsC_like"/>
    <property type="match status" value="1"/>
</dbReference>
<dbReference type="RefSeq" id="WP_012242341.1">
    <property type="nucleotide sequence ID" value="NZ_JACAOE010000001.1"/>
</dbReference>
<evidence type="ECO:0000256" key="2">
    <source>
        <dbReference type="ARBA" id="ARBA00022475"/>
    </source>
</evidence>
<feature type="transmembrane region" description="Helical" evidence="6">
    <location>
        <begin position="257"/>
        <end position="279"/>
    </location>
</feature>
<dbReference type="OMA" id="FRMNLFN"/>
<evidence type="ECO:0000313" key="8">
    <source>
        <dbReference type="Proteomes" id="UP000315938"/>
    </source>
</evidence>
<feature type="transmembrane region" description="Helical" evidence="6">
    <location>
        <begin position="157"/>
        <end position="176"/>
    </location>
</feature>
<feature type="transmembrane region" description="Helical" evidence="6">
    <location>
        <begin position="126"/>
        <end position="145"/>
    </location>
</feature>
<accession>A0A553IIZ1</accession>
<evidence type="ECO:0000313" key="7">
    <source>
        <dbReference type="EMBL" id="TRY00156.1"/>
    </source>
</evidence>
<evidence type="ECO:0000256" key="1">
    <source>
        <dbReference type="ARBA" id="ARBA00004651"/>
    </source>
</evidence>